<organism evidence="9 10">
    <name type="scientific">Acidilutibacter cellobiosedens</name>
    <dbReference type="NCBI Taxonomy" id="2507161"/>
    <lineage>
        <taxon>Bacteria</taxon>
        <taxon>Bacillati</taxon>
        <taxon>Bacillota</taxon>
        <taxon>Tissierellia</taxon>
        <taxon>Tissierellales</taxon>
        <taxon>Acidilutibacteraceae</taxon>
        <taxon>Acidilutibacter</taxon>
    </lineage>
</organism>
<feature type="domain" description="CobW/HypB/UreG nucleotide-binding" evidence="8">
    <location>
        <begin position="7"/>
        <end position="174"/>
    </location>
</feature>
<keyword evidence="5 7" id="KW-1133">Transmembrane helix</keyword>
<feature type="transmembrane region" description="Helical" evidence="7">
    <location>
        <begin position="239"/>
        <end position="264"/>
    </location>
</feature>
<protein>
    <submittedName>
        <fullName evidence="9">Permease</fullName>
    </submittedName>
</protein>
<dbReference type="Gene3D" id="3.40.50.300">
    <property type="entry name" value="P-loop containing nucleotide triphosphate hydrolases"/>
    <property type="match status" value="1"/>
</dbReference>
<dbReference type="OrthoDB" id="9810876at2"/>
<feature type="transmembrane region" description="Helical" evidence="7">
    <location>
        <begin position="207"/>
        <end position="227"/>
    </location>
</feature>
<comment type="similarity">
    <text evidence="2">Belongs to the UPF0718 family.</text>
</comment>
<evidence type="ECO:0000256" key="2">
    <source>
        <dbReference type="ARBA" id="ARBA00006386"/>
    </source>
</evidence>
<accession>A0A410QGF2</accession>
<dbReference type="InterPro" id="IPR052923">
    <property type="entry name" value="UPF0718"/>
</dbReference>
<reference evidence="10" key="1">
    <citation type="submission" date="2019-01" db="EMBL/GenBank/DDBJ databases">
        <title>Draft genomes of a novel of Sporanaerobacter strains.</title>
        <authorList>
            <person name="Ma S."/>
        </authorList>
    </citation>
    <scope>NUCLEOTIDE SEQUENCE [LARGE SCALE GENOMIC DNA]</scope>
    <source>
        <strain evidence="10">NJN-17</strain>
    </source>
</reference>
<keyword evidence="10" id="KW-1185">Reference proteome</keyword>
<dbReference type="InterPro" id="IPR027417">
    <property type="entry name" value="P-loop_NTPase"/>
</dbReference>
<dbReference type="Proteomes" id="UP000287969">
    <property type="component" value="Chromosome"/>
</dbReference>
<comment type="subcellular location">
    <subcellularLocation>
        <location evidence="1">Cell membrane</location>
        <topology evidence="1">Multi-pass membrane protein</topology>
    </subcellularLocation>
</comment>
<evidence type="ECO:0000313" key="10">
    <source>
        <dbReference type="Proteomes" id="UP000287969"/>
    </source>
</evidence>
<feature type="transmembrane region" description="Helical" evidence="7">
    <location>
        <begin position="482"/>
        <end position="502"/>
    </location>
</feature>
<evidence type="ECO:0000256" key="1">
    <source>
        <dbReference type="ARBA" id="ARBA00004651"/>
    </source>
</evidence>
<keyword evidence="6 7" id="KW-0472">Membrane</keyword>
<feature type="transmembrane region" description="Helical" evidence="7">
    <location>
        <begin position="452"/>
        <end position="476"/>
    </location>
</feature>
<dbReference type="PANTHER" id="PTHR34184">
    <property type="entry name" value="UPF0718 PROTEIN YCGR"/>
    <property type="match status" value="1"/>
</dbReference>
<dbReference type="PANTHER" id="PTHR34184:SF4">
    <property type="entry name" value="UPF0718 PROTEIN YCGR"/>
    <property type="match status" value="1"/>
</dbReference>
<evidence type="ECO:0000256" key="6">
    <source>
        <dbReference type="ARBA" id="ARBA00023136"/>
    </source>
</evidence>
<dbReference type="AlphaFoldDB" id="A0A410QGF2"/>
<dbReference type="RefSeq" id="WP_128753327.1">
    <property type="nucleotide sequence ID" value="NZ_CP035282.1"/>
</dbReference>
<dbReference type="GO" id="GO:0005886">
    <property type="term" value="C:plasma membrane"/>
    <property type="evidence" value="ECO:0007669"/>
    <property type="project" value="UniProtKB-SubCell"/>
</dbReference>
<evidence type="ECO:0000256" key="7">
    <source>
        <dbReference type="SAM" id="Phobius"/>
    </source>
</evidence>
<feature type="transmembrane region" description="Helical" evidence="7">
    <location>
        <begin position="285"/>
        <end position="308"/>
    </location>
</feature>
<feature type="transmembrane region" description="Helical" evidence="7">
    <location>
        <begin position="320"/>
        <end position="344"/>
    </location>
</feature>
<dbReference type="SUPFAM" id="SSF52540">
    <property type="entry name" value="P-loop containing nucleoside triphosphate hydrolases"/>
    <property type="match status" value="1"/>
</dbReference>
<evidence type="ECO:0000313" key="9">
    <source>
        <dbReference type="EMBL" id="QAT63153.1"/>
    </source>
</evidence>
<keyword evidence="3" id="KW-1003">Cell membrane</keyword>
<evidence type="ECO:0000256" key="5">
    <source>
        <dbReference type="ARBA" id="ARBA00022989"/>
    </source>
</evidence>
<dbReference type="Pfam" id="PF02492">
    <property type="entry name" value="cobW"/>
    <property type="match status" value="1"/>
</dbReference>
<sequence length="538" mass="60875">MVTYIDIFTGFLGSGKTSLINEVLKNSMEFNERVAVIQRETGEKEVDKEFINNENVLLKKFKKDESIRIKDIMVILNEFLPNRMIIEENGISDLRDLLNVLDKFQVRKHCVINSIVNVIDCRNFDSLMSIVGQNMITNILYSDLIVLNYSDKILLHKFKDLKKEIRAINKYGKILNISTPKDFTEYEGIKNSRFKQKNKKKNPGDKLSIILLIFAMIYLSFTIMRFIKSEGVVFDISKLQIISTIFTSILIEAFPFLLIGVFISSIIQVVITREMIIKYFPKSKILSFIVASLGGLLFPVCDCAIVPVATRLIKKGVPMYAAVTFLLAAPIVNPIVIASTIYAFQGQKLIVALRIGIGIIVAILTGIIFMIFPEDEKTIFTGFDNYTCNCIYCSGYDVSKIGIWDKIVIVFRHAGEEFLNSGRFLVIGALIASISQTFIPQDIFFKSTNKEILFILIMMAAGFVLSLCSSSDAFIARSFARQIPIVSVLGFLVLGPMADIKNMLMLSGSFKKRFIIKLFFIVFNLIFSILCFTKVVFF</sequence>
<proteinExistence type="inferred from homology"/>
<dbReference type="KEGG" id="spoa:EQM13_17045"/>
<gene>
    <name evidence="9" type="ORF">EQM13_17045</name>
</gene>
<dbReference type="InterPro" id="IPR003495">
    <property type="entry name" value="CobW/HypB/UreG_nucleotide-bd"/>
</dbReference>
<dbReference type="EMBL" id="CP035282">
    <property type="protein sequence ID" value="QAT63153.1"/>
    <property type="molecule type" value="Genomic_DNA"/>
</dbReference>
<evidence type="ECO:0000256" key="3">
    <source>
        <dbReference type="ARBA" id="ARBA00022475"/>
    </source>
</evidence>
<dbReference type="Pfam" id="PF03773">
    <property type="entry name" value="ArsP_1"/>
    <property type="match status" value="1"/>
</dbReference>
<keyword evidence="4 7" id="KW-0812">Transmembrane</keyword>
<dbReference type="InterPro" id="IPR005524">
    <property type="entry name" value="DUF318"/>
</dbReference>
<evidence type="ECO:0000259" key="8">
    <source>
        <dbReference type="Pfam" id="PF02492"/>
    </source>
</evidence>
<feature type="transmembrane region" description="Helical" evidence="7">
    <location>
        <begin position="514"/>
        <end position="537"/>
    </location>
</feature>
<evidence type="ECO:0000256" key="4">
    <source>
        <dbReference type="ARBA" id="ARBA00022692"/>
    </source>
</evidence>
<feature type="transmembrane region" description="Helical" evidence="7">
    <location>
        <begin position="351"/>
        <end position="372"/>
    </location>
</feature>
<name>A0A410QGF2_9FIRM</name>